<dbReference type="GO" id="GO:0005840">
    <property type="term" value="C:ribosome"/>
    <property type="evidence" value="ECO:0007669"/>
    <property type="project" value="UniProtKB-KW"/>
</dbReference>
<feature type="domain" description="Large ribosomal subunit protein bL12 C-terminal" evidence="2">
    <location>
        <begin position="2"/>
        <end position="25"/>
    </location>
</feature>
<dbReference type="Gene3D" id="3.30.1390.10">
    <property type="match status" value="1"/>
</dbReference>
<accession>A0A557RTP5</accession>
<keyword evidence="1" id="KW-1133">Transmembrane helix</keyword>
<evidence type="ECO:0000313" key="3">
    <source>
        <dbReference type="EMBL" id="TVO74807.1"/>
    </source>
</evidence>
<reference evidence="3 4" key="1">
    <citation type="submission" date="2019-07" db="EMBL/GenBank/DDBJ databases">
        <title>The pathways for chlorine oxyanion respiration interact through the shared metabolite chlorate.</title>
        <authorList>
            <person name="Barnum T.P."/>
            <person name="Cheng Y."/>
            <person name="Hill K.A."/>
            <person name="Lucas L.N."/>
            <person name="Carlson H.K."/>
            <person name="Coates J.D."/>
        </authorList>
    </citation>
    <scope>NUCLEOTIDE SEQUENCE [LARGE SCALE GENOMIC DNA]</scope>
    <source>
        <strain evidence="3 4">SFB-1</strain>
    </source>
</reference>
<keyword evidence="3" id="KW-0689">Ribosomal protein</keyword>
<name>A0A557RTP5_9RHOO</name>
<keyword evidence="1" id="KW-0472">Membrane</keyword>
<dbReference type="Pfam" id="PF00542">
    <property type="entry name" value="Ribosomal_L12"/>
    <property type="match status" value="1"/>
</dbReference>
<protein>
    <submittedName>
        <fullName evidence="3">Ribosomal protein L7/L12</fullName>
    </submittedName>
</protein>
<dbReference type="AlphaFoldDB" id="A0A557RTP5"/>
<dbReference type="EMBL" id="VMNI01000015">
    <property type="protein sequence ID" value="TVO74807.1"/>
    <property type="molecule type" value="Genomic_DNA"/>
</dbReference>
<organism evidence="3 4">
    <name type="scientific">Denitromonas halophila</name>
    <dbReference type="NCBI Taxonomy" id="1629404"/>
    <lineage>
        <taxon>Bacteria</taxon>
        <taxon>Pseudomonadati</taxon>
        <taxon>Pseudomonadota</taxon>
        <taxon>Betaproteobacteria</taxon>
        <taxon>Rhodocyclales</taxon>
        <taxon>Zoogloeaceae</taxon>
        <taxon>Denitromonas</taxon>
    </lineage>
</organism>
<gene>
    <name evidence="3" type="ORF">FHP89_15110</name>
</gene>
<keyword evidence="1" id="KW-0812">Transmembrane</keyword>
<evidence type="ECO:0000259" key="2">
    <source>
        <dbReference type="Pfam" id="PF00542"/>
    </source>
</evidence>
<dbReference type="InterPro" id="IPR014719">
    <property type="entry name" value="Ribosomal_bL12_C/ClpS-like"/>
</dbReference>
<keyword evidence="3" id="KW-0687">Ribonucleoprotein</keyword>
<dbReference type="Proteomes" id="UP000318349">
    <property type="component" value="Unassembled WGS sequence"/>
</dbReference>
<dbReference type="GO" id="GO:0003735">
    <property type="term" value="F:structural constituent of ribosome"/>
    <property type="evidence" value="ECO:0007669"/>
    <property type="project" value="InterPro"/>
</dbReference>
<sequence>MIDAIKIVRAERGLGLKEAKELVDRHIAHSDTPFGHAEPGKLPGVLAWIVLLVVLVAGGAWVVVGG</sequence>
<evidence type="ECO:0000256" key="1">
    <source>
        <dbReference type="SAM" id="Phobius"/>
    </source>
</evidence>
<proteinExistence type="predicted"/>
<dbReference type="InterPro" id="IPR013823">
    <property type="entry name" value="Ribosomal_bL12_C"/>
</dbReference>
<comment type="caution">
    <text evidence="3">The sequence shown here is derived from an EMBL/GenBank/DDBJ whole genome shotgun (WGS) entry which is preliminary data.</text>
</comment>
<feature type="transmembrane region" description="Helical" evidence="1">
    <location>
        <begin position="45"/>
        <end position="64"/>
    </location>
</feature>
<evidence type="ECO:0000313" key="4">
    <source>
        <dbReference type="Proteomes" id="UP000318349"/>
    </source>
</evidence>
<dbReference type="GO" id="GO:0006412">
    <property type="term" value="P:translation"/>
    <property type="evidence" value="ECO:0007669"/>
    <property type="project" value="InterPro"/>
</dbReference>